<feature type="compositionally biased region" description="Polar residues" evidence="2">
    <location>
        <begin position="300"/>
        <end position="314"/>
    </location>
</feature>
<evidence type="ECO:0000259" key="3">
    <source>
        <dbReference type="PROSITE" id="PS50048"/>
    </source>
</evidence>
<feature type="compositionally biased region" description="Low complexity" evidence="2">
    <location>
        <begin position="434"/>
        <end position="453"/>
    </location>
</feature>
<feature type="region of interest" description="Disordered" evidence="2">
    <location>
        <begin position="467"/>
        <end position="491"/>
    </location>
</feature>
<dbReference type="SUPFAM" id="SSF57701">
    <property type="entry name" value="Zn2/Cys6 DNA-binding domain"/>
    <property type="match status" value="1"/>
</dbReference>
<dbReference type="PROSITE" id="PS00463">
    <property type="entry name" value="ZN2_CY6_FUNGAL_1"/>
    <property type="match status" value="1"/>
</dbReference>
<proteinExistence type="predicted"/>
<evidence type="ECO:0000256" key="1">
    <source>
        <dbReference type="ARBA" id="ARBA00023242"/>
    </source>
</evidence>
<dbReference type="PROSITE" id="PS50048">
    <property type="entry name" value="ZN2_CY6_FUNGAL_2"/>
    <property type="match status" value="1"/>
</dbReference>
<evidence type="ECO:0000256" key="2">
    <source>
        <dbReference type="SAM" id="MobiDB-lite"/>
    </source>
</evidence>
<dbReference type="GO" id="GO:0008270">
    <property type="term" value="F:zinc ion binding"/>
    <property type="evidence" value="ECO:0007669"/>
    <property type="project" value="InterPro"/>
</dbReference>
<dbReference type="InterPro" id="IPR036864">
    <property type="entry name" value="Zn2-C6_fun-type_DNA-bd_sf"/>
</dbReference>
<reference evidence="4" key="1">
    <citation type="submission" date="2021-12" db="EMBL/GenBank/DDBJ databases">
        <title>Black yeast isolated from Biological Soil Crust.</title>
        <authorList>
            <person name="Kurbessoian T."/>
        </authorList>
    </citation>
    <scope>NUCLEOTIDE SEQUENCE</scope>
    <source>
        <strain evidence="4">CCFEE 5208</strain>
    </source>
</reference>
<evidence type="ECO:0000313" key="4">
    <source>
        <dbReference type="EMBL" id="KAK0316058.1"/>
    </source>
</evidence>
<feature type="region of interest" description="Disordered" evidence="2">
    <location>
        <begin position="299"/>
        <end position="319"/>
    </location>
</feature>
<feature type="compositionally biased region" description="Low complexity" evidence="2">
    <location>
        <begin position="87"/>
        <end position="103"/>
    </location>
</feature>
<organism evidence="4 5">
    <name type="scientific">Friedmanniomyces endolithicus</name>
    <dbReference type="NCBI Taxonomy" id="329885"/>
    <lineage>
        <taxon>Eukaryota</taxon>
        <taxon>Fungi</taxon>
        <taxon>Dikarya</taxon>
        <taxon>Ascomycota</taxon>
        <taxon>Pezizomycotina</taxon>
        <taxon>Dothideomycetes</taxon>
        <taxon>Dothideomycetidae</taxon>
        <taxon>Mycosphaerellales</taxon>
        <taxon>Teratosphaeriaceae</taxon>
        <taxon>Friedmanniomyces</taxon>
    </lineage>
</organism>
<protein>
    <recommendedName>
        <fullName evidence="3">Zn(2)-C6 fungal-type domain-containing protein</fullName>
    </recommendedName>
</protein>
<feature type="compositionally biased region" description="Basic and acidic residues" evidence="2">
    <location>
        <begin position="469"/>
        <end position="485"/>
    </location>
</feature>
<feature type="region of interest" description="Disordered" evidence="2">
    <location>
        <begin position="62"/>
        <end position="107"/>
    </location>
</feature>
<dbReference type="GO" id="GO:0000981">
    <property type="term" value="F:DNA-binding transcription factor activity, RNA polymerase II-specific"/>
    <property type="evidence" value="ECO:0007669"/>
    <property type="project" value="InterPro"/>
</dbReference>
<dbReference type="CDD" id="cd00067">
    <property type="entry name" value="GAL4"/>
    <property type="match status" value="1"/>
</dbReference>
<feature type="domain" description="Zn(2)-C6 fungal-type" evidence="3">
    <location>
        <begin position="36"/>
        <end position="63"/>
    </location>
</feature>
<sequence>MPPPGTPASVHADQTFHFIHNEPNHKQNLSGRVTAACVNCRRKKIRCTGEAGCRQCRDKGLICEGPPSRRKAKRETVSTGAPAQVESSTRSISSTSTGNNISNPASRSSSLIYFGHASPRRESQVSLDSSTPAPPQRPLETEVTTPDRSLRPLPARRTLQHILPAWDRREHDVLPSAVVPEEPSPFAFTQQVTYLPGPITASPTTTSTSHWSQVSQGPPLDMSMAVRTVSGPSQWEQAPVSAVTVSSDSNEYSSHQYLDSLWPNKRLQHRSPERLIHDAEELEQQASSLRQLALRRRSLDTSARTSQEQMSQHQLIPPQPVKRRLSQQEQMMQHLALPSDPLDPTFSACPPEPPYASYNFDLSTMYQPDGTIDPALNPNPTGYGLWEVNTPQQRPPQPTWQIGTGHSIPAQFQPNFQQQDYPMPTVAPPPPPNTAYTASAHGSISSGSSTDGTGIARMQRAFYAQLAESEDRRGIGTHGRDRESGTKFPKR</sequence>
<dbReference type="SMART" id="SM00066">
    <property type="entry name" value="GAL4"/>
    <property type="match status" value="1"/>
</dbReference>
<accession>A0AAN6FHG0</accession>
<dbReference type="InterPro" id="IPR001138">
    <property type="entry name" value="Zn2Cys6_DnaBD"/>
</dbReference>
<dbReference type="Proteomes" id="UP001168146">
    <property type="component" value="Unassembled WGS sequence"/>
</dbReference>
<comment type="caution">
    <text evidence="4">The sequence shown here is derived from an EMBL/GenBank/DDBJ whole genome shotgun (WGS) entry which is preliminary data.</text>
</comment>
<feature type="region of interest" description="Disordered" evidence="2">
    <location>
        <begin position="119"/>
        <end position="153"/>
    </location>
</feature>
<dbReference type="AlphaFoldDB" id="A0AAN6FHG0"/>
<gene>
    <name evidence="4" type="ORF">LTR82_012351</name>
</gene>
<feature type="region of interest" description="Disordered" evidence="2">
    <location>
        <begin position="418"/>
        <end position="453"/>
    </location>
</feature>
<dbReference type="Gene3D" id="4.10.240.10">
    <property type="entry name" value="Zn(2)-C6 fungal-type DNA-binding domain"/>
    <property type="match status" value="1"/>
</dbReference>
<dbReference type="EMBL" id="JASUXU010000049">
    <property type="protein sequence ID" value="KAK0316058.1"/>
    <property type="molecule type" value="Genomic_DNA"/>
</dbReference>
<evidence type="ECO:0000313" key="5">
    <source>
        <dbReference type="Proteomes" id="UP001168146"/>
    </source>
</evidence>
<name>A0AAN6FHG0_9PEZI</name>
<keyword evidence="1" id="KW-0539">Nucleus</keyword>
<dbReference type="Pfam" id="PF00172">
    <property type="entry name" value="Zn_clus"/>
    <property type="match status" value="1"/>
</dbReference>